<dbReference type="EMBL" id="UINC01165394">
    <property type="protein sequence ID" value="SVD66758.1"/>
    <property type="molecule type" value="Genomic_DNA"/>
</dbReference>
<feature type="transmembrane region" description="Helical" evidence="1">
    <location>
        <begin position="133"/>
        <end position="153"/>
    </location>
</feature>
<feature type="transmembrane region" description="Helical" evidence="1">
    <location>
        <begin position="67"/>
        <end position="87"/>
    </location>
</feature>
<proteinExistence type="predicted"/>
<keyword evidence="1" id="KW-0472">Membrane</keyword>
<organism evidence="2">
    <name type="scientific">marine metagenome</name>
    <dbReference type="NCBI Taxonomy" id="408172"/>
    <lineage>
        <taxon>unclassified sequences</taxon>
        <taxon>metagenomes</taxon>
        <taxon>ecological metagenomes</taxon>
    </lineage>
</organism>
<reference evidence="2" key="1">
    <citation type="submission" date="2018-05" db="EMBL/GenBank/DDBJ databases">
        <authorList>
            <person name="Lanie J.A."/>
            <person name="Ng W.-L."/>
            <person name="Kazmierczak K.M."/>
            <person name="Andrzejewski T.M."/>
            <person name="Davidsen T.M."/>
            <person name="Wayne K.J."/>
            <person name="Tettelin H."/>
            <person name="Glass J.I."/>
            <person name="Rusch D."/>
            <person name="Podicherti R."/>
            <person name="Tsui H.-C.T."/>
            <person name="Winkler M.E."/>
        </authorList>
    </citation>
    <scope>NUCLEOTIDE SEQUENCE</scope>
</reference>
<dbReference type="AlphaFoldDB" id="A0A382X8T4"/>
<sequence length="163" mass="18167">MNWSDKAYFCIAVTIYGIGMVYSIFLWRKGFRRDDWAVYGLLGSGLAFHTLAMALRGFSLDQCPITNLYEATAFIMWTIVAGYLLVGVWQRFRFVGAFASPLLFALGVFALFPDMVPKVEHDYSGALSSLHKALLLLSFGGFGLSAVGAAMYLTQENDLKLHR</sequence>
<evidence type="ECO:0008006" key="3">
    <source>
        <dbReference type="Google" id="ProtNLM"/>
    </source>
</evidence>
<protein>
    <recommendedName>
        <fullName evidence="3">Cytochrome c assembly protein domain-containing protein</fullName>
    </recommendedName>
</protein>
<keyword evidence="1" id="KW-0812">Transmembrane</keyword>
<accession>A0A382X8T4</accession>
<keyword evidence="1" id="KW-1133">Transmembrane helix</keyword>
<feature type="transmembrane region" description="Helical" evidence="1">
    <location>
        <begin position="36"/>
        <end position="55"/>
    </location>
</feature>
<feature type="non-terminal residue" evidence="2">
    <location>
        <position position="163"/>
    </location>
</feature>
<evidence type="ECO:0000256" key="1">
    <source>
        <dbReference type="SAM" id="Phobius"/>
    </source>
</evidence>
<feature type="transmembrane region" description="Helical" evidence="1">
    <location>
        <begin position="6"/>
        <end position="27"/>
    </location>
</feature>
<feature type="transmembrane region" description="Helical" evidence="1">
    <location>
        <begin position="94"/>
        <end position="113"/>
    </location>
</feature>
<gene>
    <name evidence="2" type="ORF">METZ01_LOCUS419612</name>
</gene>
<name>A0A382X8T4_9ZZZZ</name>
<evidence type="ECO:0000313" key="2">
    <source>
        <dbReference type="EMBL" id="SVD66758.1"/>
    </source>
</evidence>